<keyword evidence="4 12" id="KW-0894">Sodium channel</keyword>
<keyword evidence="11 12" id="KW-0407">Ion channel</keyword>
<evidence type="ECO:0000256" key="3">
    <source>
        <dbReference type="ARBA" id="ARBA00022448"/>
    </source>
</evidence>
<keyword evidence="5 12" id="KW-0812">Transmembrane</keyword>
<dbReference type="Pfam" id="PF00858">
    <property type="entry name" value="ASC"/>
    <property type="match status" value="2"/>
</dbReference>
<keyword evidence="10 12" id="KW-0739">Sodium transport</keyword>
<keyword evidence="7" id="KW-0915">Sodium</keyword>
<evidence type="ECO:0000256" key="12">
    <source>
        <dbReference type="RuleBase" id="RU000679"/>
    </source>
</evidence>
<evidence type="ECO:0000256" key="13">
    <source>
        <dbReference type="SAM" id="MobiDB-lite"/>
    </source>
</evidence>
<evidence type="ECO:0000256" key="1">
    <source>
        <dbReference type="ARBA" id="ARBA00004141"/>
    </source>
</evidence>
<evidence type="ECO:0000256" key="10">
    <source>
        <dbReference type="ARBA" id="ARBA00023201"/>
    </source>
</evidence>
<feature type="transmembrane region" description="Helical" evidence="14">
    <location>
        <begin position="46"/>
        <end position="62"/>
    </location>
</feature>
<protein>
    <submittedName>
        <fullName evidence="15">Uncharacterized protein</fullName>
    </submittedName>
</protein>
<dbReference type="EMBL" id="LR903817">
    <property type="protein sequence ID" value="CAD7252308.1"/>
    <property type="molecule type" value="Genomic_DNA"/>
</dbReference>
<feature type="region of interest" description="Disordered" evidence="13">
    <location>
        <begin position="431"/>
        <end position="450"/>
    </location>
</feature>
<keyword evidence="6 14" id="KW-1133">Transmembrane helix</keyword>
<evidence type="ECO:0000256" key="11">
    <source>
        <dbReference type="ARBA" id="ARBA00023303"/>
    </source>
</evidence>
<dbReference type="PANTHER" id="PTHR11690">
    <property type="entry name" value="AMILORIDE-SENSITIVE SODIUM CHANNEL-RELATED"/>
    <property type="match status" value="1"/>
</dbReference>
<comment type="similarity">
    <text evidence="2 12">Belongs to the amiloride-sensitive sodium channel (TC 1.A.6) family.</text>
</comment>
<name>A0A7R9ADQ6_9CRUS</name>
<keyword evidence="3 12" id="KW-0813">Transport</keyword>
<evidence type="ECO:0000256" key="4">
    <source>
        <dbReference type="ARBA" id="ARBA00022461"/>
    </source>
</evidence>
<reference evidence="15" key="1">
    <citation type="submission" date="2020-11" db="EMBL/GenBank/DDBJ databases">
        <authorList>
            <person name="Tran Van P."/>
        </authorList>
    </citation>
    <scope>NUCLEOTIDE SEQUENCE</scope>
</reference>
<evidence type="ECO:0000313" key="15">
    <source>
        <dbReference type="EMBL" id="CAD7252308.1"/>
    </source>
</evidence>
<dbReference type="GO" id="GO:0015280">
    <property type="term" value="F:ligand-gated sodium channel activity"/>
    <property type="evidence" value="ECO:0007669"/>
    <property type="project" value="TreeGrafter"/>
</dbReference>
<evidence type="ECO:0000256" key="7">
    <source>
        <dbReference type="ARBA" id="ARBA00023053"/>
    </source>
</evidence>
<dbReference type="Proteomes" id="UP000677054">
    <property type="component" value="Unassembled WGS sequence"/>
</dbReference>
<feature type="compositionally biased region" description="Polar residues" evidence="13">
    <location>
        <begin position="436"/>
        <end position="447"/>
    </location>
</feature>
<keyword evidence="9 14" id="KW-0472">Membrane</keyword>
<evidence type="ECO:0000313" key="16">
    <source>
        <dbReference type="Proteomes" id="UP000677054"/>
    </source>
</evidence>
<evidence type="ECO:0000256" key="14">
    <source>
        <dbReference type="SAM" id="Phobius"/>
    </source>
</evidence>
<sequence length="521" mass="58003">MGNAAETKPAERSRAVGTFRRISPSEIEISGLDVVLDRGSKFARRVIWAFILVVCFGLMLAQCLDRLFTFLSGPIAVTIQVIRNESLIFPAVTICSNIGEAVDRFDGNRVEDLWNREFGASKYPGIWKATRILSEKLGSAEFWKLATYNISSIIASVLLSRTHSTSHVNNLMVHIEVHVRVEKAIDREDGERGKTEETWSVIVHMQQDLPIVSACMQGEWFRKNQDKYIGVSIRNNASFVQPRLSLPFVRNTPARACKGGEEFMRASNLSIRMLDGRDRNIPTWNPEKCGCHMPCKHIMYEFSSDTRDRQDNHSVTRVFYRDMTYEEIVEKHSYDIISLLCDLGGTLGLLLGASEVRVFGDEGVNVCLSVSTFVLQCHIHLETVVLDDVVFLKLHSKMERGAPVFGNPADASRFIALRITDPAFDLKSLEIRRGGSSPSSPQATNGDEISVLNGEGLGGVDIFEITIRYRGGKTTELQSENGVACRQRDLTPLVACGDEGELPPKSDIESETESVVLRGAV</sequence>
<proteinExistence type="inferred from homology"/>
<evidence type="ECO:0000256" key="9">
    <source>
        <dbReference type="ARBA" id="ARBA00023136"/>
    </source>
</evidence>
<evidence type="ECO:0000256" key="6">
    <source>
        <dbReference type="ARBA" id="ARBA00022989"/>
    </source>
</evidence>
<dbReference type="PANTHER" id="PTHR11690:SF300">
    <property type="entry name" value="PICKPOCKET PROTEIN 19"/>
    <property type="match status" value="1"/>
</dbReference>
<evidence type="ECO:0000256" key="2">
    <source>
        <dbReference type="ARBA" id="ARBA00007193"/>
    </source>
</evidence>
<accession>A0A7R9ADQ6</accession>
<keyword evidence="16" id="KW-1185">Reference proteome</keyword>
<dbReference type="AlphaFoldDB" id="A0A7R9ADQ6"/>
<evidence type="ECO:0000256" key="8">
    <source>
        <dbReference type="ARBA" id="ARBA00023065"/>
    </source>
</evidence>
<keyword evidence="8 12" id="KW-0406">Ion transport</keyword>
<dbReference type="OrthoDB" id="6628406at2759"/>
<dbReference type="InterPro" id="IPR001873">
    <property type="entry name" value="ENaC"/>
</dbReference>
<gene>
    <name evidence="15" type="ORF">DSTB1V02_LOCUS12066</name>
</gene>
<dbReference type="GO" id="GO:0005886">
    <property type="term" value="C:plasma membrane"/>
    <property type="evidence" value="ECO:0007669"/>
    <property type="project" value="TreeGrafter"/>
</dbReference>
<comment type="subcellular location">
    <subcellularLocation>
        <location evidence="1">Membrane</location>
        <topology evidence="1">Multi-pass membrane protein</topology>
    </subcellularLocation>
</comment>
<evidence type="ECO:0000256" key="5">
    <source>
        <dbReference type="ARBA" id="ARBA00022692"/>
    </source>
</evidence>
<dbReference type="Gene3D" id="1.10.287.770">
    <property type="entry name" value="YojJ-like"/>
    <property type="match status" value="1"/>
</dbReference>
<dbReference type="EMBL" id="CAJPEV010004300">
    <property type="protein sequence ID" value="CAG0901539.1"/>
    <property type="molecule type" value="Genomic_DNA"/>
</dbReference>
<organism evidence="15">
    <name type="scientific">Darwinula stevensoni</name>
    <dbReference type="NCBI Taxonomy" id="69355"/>
    <lineage>
        <taxon>Eukaryota</taxon>
        <taxon>Metazoa</taxon>
        <taxon>Ecdysozoa</taxon>
        <taxon>Arthropoda</taxon>
        <taxon>Crustacea</taxon>
        <taxon>Oligostraca</taxon>
        <taxon>Ostracoda</taxon>
        <taxon>Podocopa</taxon>
        <taxon>Podocopida</taxon>
        <taxon>Darwinulocopina</taxon>
        <taxon>Darwinuloidea</taxon>
        <taxon>Darwinulidae</taxon>
        <taxon>Darwinula</taxon>
    </lineage>
</organism>